<protein>
    <submittedName>
        <fullName evidence="3">Tripartite tricarboxylate transporter substrate binding protein</fullName>
    </submittedName>
</protein>
<evidence type="ECO:0000313" key="3">
    <source>
        <dbReference type="EMBL" id="NDY83441.1"/>
    </source>
</evidence>
<dbReference type="EMBL" id="JAAGRN010000005">
    <property type="protein sequence ID" value="NDY83441.1"/>
    <property type="molecule type" value="Genomic_DNA"/>
</dbReference>
<dbReference type="PIRSF" id="PIRSF017082">
    <property type="entry name" value="YflP"/>
    <property type="match status" value="1"/>
</dbReference>
<comment type="caution">
    <text evidence="3">The sequence shown here is derived from an EMBL/GenBank/DDBJ whole genome shotgun (WGS) entry which is preliminary data.</text>
</comment>
<dbReference type="PANTHER" id="PTHR42928">
    <property type="entry name" value="TRICARBOXYLATE-BINDING PROTEIN"/>
    <property type="match status" value="1"/>
</dbReference>
<dbReference type="PANTHER" id="PTHR42928:SF5">
    <property type="entry name" value="BLR1237 PROTEIN"/>
    <property type="match status" value="1"/>
</dbReference>
<evidence type="ECO:0000256" key="2">
    <source>
        <dbReference type="SAM" id="Phobius"/>
    </source>
</evidence>
<accession>A0A6B2QZH0</accession>
<name>A0A6B2QZH0_9BURK</name>
<sequence length="345" mass="36792">MAKKPTWSLLRAWQHMTTSNCALNTIVLGAAVIASATFATFASNASAQSYPDKPVQVIVPYGPGGLTDNIARYFSAKLKDVWSQPVVVENKPGASATLGAGIVAKAAPDGYTMLVGSVGMATNPFLFKELPYKPTDLSPLMLVALAPNVLYVNNSLPVKTVKELVEYAKKNPGKVTFASTGFGSSPHLAAELFATSAGIKLLHVPYKGTSAAMTDFLGGQVNIFFDTMQSIHYAKEGKLRALGVTSEKRLADAPDLPTIEESGVAPGVISSSWFGYFVPSSTPAERRKQIADALMKLSSEKEVQDKLKSFGLIPAGLGPDEYKKFMDAEAARWGAVIKAQNIKVE</sequence>
<dbReference type="SUPFAM" id="SSF53850">
    <property type="entry name" value="Periplasmic binding protein-like II"/>
    <property type="match status" value="1"/>
</dbReference>
<gene>
    <name evidence="3" type="ORF">G3I67_09380</name>
</gene>
<dbReference type="AlphaFoldDB" id="A0A6B2QZH0"/>
<dbReference type="Gene3D" id="3.40.190.150">
    <property type="entry name" value="Bordetella uptake gene, domain 1"/>
    <property type="match status" value="1"/>
</dbReference>
<reference evidence="3" key="1">
    <citation type="submission" date="2020-02" db="EMBL/GenBank/DDBJ databases">
        <authorList>
            <person name="Chen W.-M."/>
        </authorList>
    </citation>
    <scope>NUCLEOTIDE SEQUENCE</scope>
    <source>
        <strain evidence="3">NBD-18</strain>
    </source>
</reference>
<dbReference type="InterPro" id="IPR005064">
    <property type="entry name" value="BUG"/>
</dbReference>
<dbReference type="Gene3D" id="3.40.190.10">
    <property type="entry name" value="Periplasmic binding protein-like II"/>
    <property type="match status" value="1"/>
</dbReference>
<keyword evidence="2" id="KW-0812">Transmembrane</keyword>
<dbReference type="CDD" id="cd07012">
    <property type="entry name" value="PBP2_Bug_TTT"/>
    <property type="match status" value="1"/>
</dbReference>
<organism evidence="3">
    <name type="scientific">Sheuella amnicola</name>
    <dbReference type="NCBI Taxonomy" id="2707330"/>
    <lineage>
        <taxon>Bacteria</taxon>
        <taxon>Pseudomonadati</taxon>
        <taxon>Pseudomonadota</taxon>
        <taxon>Betaproteobacteria</taxon>
        <taxon>Burkholderiales</taxon>
        <taxon>Alcaligenaceae</taxon>
        <taxon>Sheuella</taxon>
    </lineage>
</organism>
<keyword evidence="2" id="KW-0472">Membrane</keyword>
<evidence type="ECO:0000256" key="1">
    <source>
        <dbReference type="ARBA" id="ARBA00006987"/>
    </source>
</evidence>
<dbReference type="InterPro" id="IPR042100">
    <property type="entry name" value="Bug_dom1"/>
</dbReference>
<keyword evidence="2" id="KW-1133">Transmembrane helix</keyword>
<feature type="transmembrane region" description="Helical" evidence="2">
    <location>
        <begin position="21"/>
        <end position="42"/>
    </location>
</feature>
<proteinExistence type="inferred from homology"/>
<dbReference type="Pfam" id="PF03401">
    <property type="entry name" value="TctC"/>
    <property type="match status" value="1"/>
</dbReference>
<dbReference type="RefSeq" id="WP_163654595.1">
    <property type="nucleotide sequence ID" value="NZ_JAAGRN010000005.1"/>
</dbReference>
<comment type="similarity">
    <text evidence="1">Belongs to the UPF0065 (bug) family.</text>
</comment>